<feature type="compositionally biased region" description="Basic and acidic residues" evidence="1">
    <location>
        <begin position="84"/>
        <end position="103"/>
    </location>
</feature>
<sequence>MSFLLGDDYASSSSESESDREESVTKQTTKKETNSNTKPLTQLLPSADSVLSSVAASRASFLPPNTSATFHSSVKSFNLIVEQESQRQKQKKEQREQHPEVQRVKTSRINRKRPMQEAVSREPSIKREKKDAKERVKSQRMKGQSGIGSDFRGWKPETEMLLELALILADKMWTNWIKVRERDATNVTRL</sequence>
<name>A0A3M6VEP4_9STRA</name>
<feature type="region of interest" description="Disordered" evidence="1">
    <location>
        <begin position="81"/>
        <end position="151"/>
    </location>
</feature>
<feature type="region of interest" description="Disordered" evidence="1">
    <location>
        <begin position="1"/>
        <end position="44"/>
    </location>
</feature>
<accession>A0A3M6VEP4</accession>
<feature type="compositionally biased region" description="Basic and acidic residues" evidence="1">
    <location>
        <begin position="21"/>
        <end position="33"/>
    </location>
</feature>
<dbReference type="VEuPathDB" id="FungiDB:DD237_003664"/>
<comment type="caution">
    <text evidence="2">The sequence shown here is derived from an EMBL/GenBank/DDBJ whole genome shotgun (WGS) entry which is preliminary data.</text>
</comment>
<evidence type="ECO:0000313" key="2">
    <source>
        <dbReference type="EMBL" id="RMX65498.1"/>
    </source>
</evidence>
<dbReference type="EMBL" id="QLLG01000245">
    <property type="protein sequence ID" value="RMX65498.1"/>
    <property type="molecule type" value="Genomic_DNA"/>
</dbReference>
<dbReference type="AlphaFoldDB" id="A0A3M6VEP4"/>
<evidence type="ECO:0000313" key="5">
    <source>
        <dbReference type="Proteomes" id="UP000286097"/>
    </source>
</evidence>
<evidence type="ECO:0000313" key="4">
    <source>
        <dbReference type="Proteomes" id="UP000282087"/>
    </source>
</evidence>
<organism evidence="2 4">
    <name type="scientific">Peronospora effusa</name>
    <dbReference type="NCBI Taxonomy" id="542832"/>
    <lineage>
        <taxon>Eukaryota</taxon>
        <taxon>Sar</taxon>
        <taxon>Stramenopiles</taxon>
        <taxon>Oomycota</taxon>
        <taxon>Peronosporomycetes</taxon>
        <taxon>Peronosporales</taxon>
        <taxon>Peronosporaceae</taxon>
        <taxon>Peronospora</taxon>
    </lineage>
</organism>
<proteinExistence type="predicted"/>
<keyword evidence="4" id="KW-1185">Reference proteome</keyword>
<evidence type="ECO:0000313" key="3">
    <source>
        <dbReference type="EMBL" id="RQM09312.1"/>
    </source>
</evidence>
<dbReference type="EMBL" id="QKXF01000742">
    <property type="protein sequence ID" value="RQM09312.1"/>
    <property type="molecule type" value="Genomic_DNA"/>
</dbReference>
<evidence type="ECO:0000256" key="1">
    <source>
        <dbReference type="SAM" id="MobiDB-lite"/>
    </source>
</evidence>
<dbReference type="Proteomes" id="UP000282087">
    <property type="component" value="Unassembled WGS sequence"/>
</dbReference>
<reference evidence="4 5" key="1">
    <citation type="submission" date="2018-06" db="EMBL/GenBank/DDBJ databases">
        <title>Comparative genomics of downy mildews reveals potential adaptations to biotrophy.</title>
        <authorList>
            <person name="Fletcher K."/>
            <person name="Klosterman S.J."/>
            <person name="Derevnina L."/>
            <person name="Martin F."/>
            <person name="Koike S."/>
            <person name="Reyes Chin-Wo S."/>
            <person name="Mou B."/>
            <person name="Michelmore R."/>
        </authorList>
    </citation>
    <scope>NUCLEOTIDE SEQUENCE [LARGE SCALE GENOMIC DNA]</scope>
    <source>
        <strain evidence="3 5">R13</strain>
        <strain evidence="2 4">R14</strain>
    </source>
</reference>
<dbReference type="Proteomes" id="UP000286097">
    <property type="component" value="Unassembled WGS sequence"/>
</dbReference>
<feature type="compositionally biased region" description="Basic and acidic residues" evidence="1">
    <location>
        <begin position="119"/>
        <end position="137"/>
    </location>
</feature>
<protein>
    <submittedName>
        <fullName evidence="2">Uncharacterized protein</fullName>
    </submittedName>
</protein>
<gene>
    <name evidence="3" type="ORF">DD237_003664</name>
    <name evidence="2" type="ORF">DD238_003646</name>
</gene>